<dbReference type="Gene3D" id="2.60.40.10">
    <property type="entry name" value="Immunoglobulins"/>
    <property type="match status" value="1"/>
</dbReference>
<reference evidence="3" key="1">
    <citation type="submission" date="2017-08" db="EMBL/GenBank/DDBJ databases">
        <title>Assembly of the North American Bullfrog Genome.</title>
        <authorList>
            <person name="Warren R.L."/>
            <person name="Vandervalk B.P."/>
            <person name="Kucuk E."/>
            <person name="Birol I."/>
            <person name="Helbing C."/>
            <person name="Pandoh P."/>
            <person name="Behsaz B."/>
            <person name="Mohamadi H."/>
            <person name="Chu J."/>
            <person name="Jackman S."/>
            <person name="Hammond S.A."/>
            <person name="Veldhoen N."/>
            <person name="Kirk H."/>
            <person name="Zhao Y."/>
            <person name="Coope R."/>
            <person name="Pleasance S."/>
            <person name="Moore R."/>
            <person name="Holt R."/>
        </authorList>
    </citation>
    <scope>NUCLEOTIDE SEQUENCE</scope>
    <source>
        <strain evidence="3">Bruno</strain>
        <tissue evidence="3">Liver</tissue>
    </source>
</reference>
<dbReference type="InterPro" id="IPR036179">
    <property type="entry name" value="Ig-like_dom_sf"/>
</dbReference>
<keyword evidence="1" id="KW-0732">Signal</keyword>
<dbReference type="InterPro" id="IPR013106">
    <property type="entry name" value="Ig_V-set"/>
</dbReference>
<gene>
    <name evidence="3" type="ORF">AB205_0067730</name>
</gene>
<dbReference type="OrthoDB" id="10043043at2759"/>
<proteinExistence type="predicted"/>
<dbReference type="EMBL" id="KV940779">
    <property type="protein sequence ID" value="PIO28092.1"/>
    <property type="molecule type" value="Genomic_DNA"/>
</dbReference>
<dbReference type="InterPro" id="IPR003599">
    <property type="entry name" value="Ig_sub"/>
</dbReference>
<evidence type="ECO:0000313" key="3">
    <source>
        <dbReference type="EMBL" id="PIO28092.1"/>
    </source>
</evidence>
<evidence type="ECO:0000256" key="1">
    <source>
        <dbReference type="SAM" id="SignalP"/>
    </source>
</evidence>
<dbReference type="InterPro" id="IPR007110">
    <property type="entry name" value="Ig-like_dom"/>
</dbReference>
<accession>A0A2G9RJL3</accession>
<dbReference type="SUPFAM" id="SSF48726">
    <property type="entry name" value="Immunoglobulin"/>
    <property type="match status" value="1"/>
</dbReference>
<protein>
    <recommendedName>
        <fullName evidence="2">Ig-like domain-containing protein</fullName>
    </recommendedName>
</protein>
<evidence type="ECO:0000259" key="2">
    <source>
        <dbReference type="PROSITE" id="PS50835"/>
    </source>
</evidence>
<organism evidence="3">
    <name type="scientific">Aquarana catesbeiana</name>
    <name type="common">American bullfrog</name>
    <name type="synonym">Rana catesbeiana</name>
    <dbReference type="NCBI Taxonomy" id="8400"/>
    <lineage>
        <taxon>Eukaryota</taxon>
        <taxon>Metazoa</taxon>
        <taxon>Chordata</taxon>
        <taxon>Craniata</taxon>
        <taxon>Vertebrata</taxon>
        <taxon>Euteleostomi</taxon>
        <taxon>Amphibia</taxon>
        <taxon>Batrachia</taxon>
        <taxon>Anura</taxon>
        <taxon>Neobatrachia</taxon>
        <taxon>Ranoidea</taxon>
        <taxon>Ranidae</taxon>
        <taxon>Aquarana</taxon>
    </lineage>
</organism>
<dbReference type="InterPro" id="IPR013783">
    <property type="entry name" value="Ig-like_fold"/>
</dbReference>
<name>A0A2G9RJL3_AQUCT</name>
<feature type="domain" description="Ig-like" evidence="2">
    <location>
        <begin position="19"/>
        <end position="125"/>
    </location>
</feature>
<dbReference type="AlphaFoldDB" id="A0A2G9RJL3"/>
<dbReference type="CDD" id="cd00096">
    <property type="entry name" value="Ig"/>
    <property type="match status" value="1"/>
</dbReference>
<feature type="chain" id="PRO_5013876833" description="Ig-like domain-containing protein" evidence="1">
    <location>
        <begin position="20"/>
        <end position="172"/>
    </location>
</feature>
<dbReference type="Pfam" id="PF07686">
    <property type="entry name" value="V-set"/>
    <property type="match status" value="1"/>
</dbReference>
<sequence>MAFKIFLLTTLLAFHVTWAKLDVLVEHPTLSAKHGDKVQLKCILQNFSKPLVLKNLMVQWFTRGVQVAEFDDKITSKPGLSMSLDAIGKGDVTLTIDSFSPEHAGNYRCYVYYNTDTSMKQIILSDASKPKEEVVDDQLSTCETILDKKLDTIIKWSEKVDAKLDELKKCPK</sequence>
<dbReference type="PROSITE" id="PS50835">
    <property type="entry name" value="IG_LIKE"/>
    <property type="match status" value="1"/>
</dbReference>
<dbReference type="SMART" id="SM00409">
    <property type="entry name" value="IG"/>
    <property type="match status" value="1"/>
</dbReference>
<feature type="signal peptide" evidence="1">
    <location>
        <begin position="1"/>
        <end position="19"/>
    </location>
</feature>